<evidence type="ECO:0000259" key="11">
    <source>
        <dbReference type="PROSITE" id="PS51669"/>
    </source>
</evidence>
<dbReference type="InterPro" id="IPR006963">
    <property type="entry name" value="Mopterin_OxRdtase_4Fe-4S_dom"/>
</dbReference>
<evidence type="ECO:0000256" key="9">
    <source>
        <dbReference type="SAM" id="MobiDB-lite"/>
    </source>
</evidence>
<dbReference type="Gene3D" id="3.40.50.740">
    <property type="match status" value="1"/>
</dbReference>
<dbReference type="Pfam" id="PF01568">
    <property type="entry name" value="Molydop_binding"/>
    <property type="match status" value="1"/>
</dbReference>
<protein>
    <recommendedName>
        <fullName evidence="13">4Fe-4S ferredoxin-type domain-containing protein</fullName>
    </recommendedName>
</protein>
<keyword evidence="5" id="KW-0732">Signal</keyword>
<dbReference type="PROSITE" id="PS51669">
    <property type="entry name" value="4FE4S_MOW_BIS_MGD"/>
    <property type="match status" value="1"/>
</dbReference>
<dbReference type="InterPro" id="IPR006657">
    <property type="entry name" value="MoPterin_dinucl-bd_dom"/>
</dbReference>
<dbReference type="Gene3D" id="3.30.70.20">
    <property type="match status" value="2"/>
</dbReference>
<evidence type="ECO:0000256" key="4">
    <source>
        <dbReference type="ARBA" id="ARBA00022723"/>
    </source>
</evidence>
<dbReference type="InterPro" id="IPR050612">
    <property type="entry name" value="Prok_Mopterin_Oxidored"/>
</dbReference>
<dbReference type="EMBL" id="UINC01003793">
    <property type="protein sequence ID" value="SVA09296.1"/>
    <property type="molecule type" value="Genomic_DNA"/>
</dbReference>
<dbReference type="PROSITE" id="PS51379">
    <property type="entry name" value="4FE4S_FER_2"/>
    <property type="match status" value="2"/>
</dbReference>
<dbReference type="CDD" id="cd10551">
    <property type="entry name" value="PsrB"/>
    <property type="match status" value="1"/>
</dbReference>
<name>A0A381SZA8_9ZZZZ</name>
<dbReference type="GO" id="GO:0016491">
    <property type="term" value="F:oxidoreductase activity"/>
    <property type="evidence" value="ECO:0007669"/>
    <property type="project" value="UniProtKB-KW"/>
</dbReference>
<feature type="domain" description="4Fe-4S ferredoxin-type" evidence="10">
    <location>
        <begin position="739"/>
        <end position="769"/>
    </location>
</feature>
<reference evidence="12" key="1">
    <citation type="submission" date="2018-05" db="EMBL/GenBank/DDBJ databases">
        <authorList>
            <person name="Lanie J.A."/>
            <person name="Ng W.-L."/>
            <person name="Kazmierczak K.M."/>
            <person name="Andrzejewski T.M."/>
            <person name="Davidsen T.M."/>
            <person name="Wayne K.J."/>
            <person name="Tettelin H."/>
            <person name="Glass J.I."/>
            <person name="Rusch D."/>
            <person name="Podicherti R."/>
            <person name="Tsui H.-C.T."/>
            <person name="Winkler M.E."/>
        </authorList>
    </citation>
    <scope>NUCLEOTIDE SEQUENCE</scope>
</reference>
<proteinExistence type="inferred from homology"/>
<dbReference type="Pfam" id="PF00384">
    <property type="entry name" value="Molybdopterin"/>
    <property type="match status" value="1"/>
</dbReference>
<dbReference type="Pfam" id="PF12838">
    <property type="entry name" value="Fer4_7"/>
    <property type="match status" value="1"/>
</dbReference>
<keyword evidence="2" id="KW-0004">4Fe-4S</keyword>
<dbReference type="PROSITE" id="PS51257">
    <property type="entry name" value="PROKAR_LIPOPROTEIN"/>
    <property type="match status" value="1"/>
</dbReference>
<dbReference type="SUPFAM" id="SSF54862">
    <property type="entry name" value="4Fe-4S ferredoxins"/>
    <property type="match status" value="1"/>
</dbReference>
<dbReference type="Gene3D" id="2.40.40.20">
    <property type="match status" value="1"/>
</dbReference>
<feature type="region of interest" description="Disordered" evidence="9">
    <location>
        <begin position="970"/>
        <end position="990"/>
    </location>
</feature>
<evidence type="ECO:0000256" key="1">
    <source>
        <dbReference type="ARBA" id="ARBA00010312"/>
    </source>
</evidence>
<feature type="domain" description="4Fe-4S Mo/W bis-MGD-type" evidence="11">
    <location>
        <begin position="50"/>
        <end position="106"/>
    </location>
</feature>
<dbReference type="GO" id="GO:0046872">
    <property type="term" value="F:metal ion binding"/>
    <property type="evidence" value="ECO:0007669"/>
    <property type="project" value="UniProtKB-KW"/>
</dbReference>
<keyword evidence="7" id="KW-0408">Iron</keyword>
<evidence type="ECO:0000256" key="7">
    <source>
        <dbReference type="ARBA" id="ARBA00023004"/>
    </source>
</evidence>
<dbReference type="InterPro" id="IPR017896">
    <property type="entry name" value="4Fe4S_Fe-S-bd"/>
</dbReference>
<dbReference type="GO" id="GO:0051539">
    <property type="term" value="F:4 iron, 4 sulfur cluster binding"/>
    <property type="evidence" value="ECO:0007669"/>
    <property type="project" value="UniProtKB-KW"/>
</dbReference>
<dbReference type="AlphaFoldDB" id="A0A381SZA8"/>
<keyword evidence="4" id="KW-0479">Metal-binding</keyword>
<accession>A0A381SZA8</accession>
<dbReference type="Gene3D" id="2.20.25.90">
    <property type="entry name" value="ADC-like domains"/>
    <property type="match status" value="1"/>
</dbReference>
<dbReference type="GO" id="GO:0043546">
    <property type="term" value="F:molybdopterin cofactor binding"/>
    <property type="evidence" value="ECO:0007669"/>
    <property type="project" value="InterPro"/>
</dbReference>
<sequence length="990" mass="108779">MKKGLSRRNLFKYMGVGGATAVVAGCENNPEKLIPMLVPPTDYEYTPQTAYQYMTTCRECDAACGMMITTREHRAQKAEGNPNHPINQGTLCARGQASMQSLYNPNRHAYPLADGKQIPWKEGMQQFSAIIKAASGAIAYLGKPASGSEGRFVDEWLQAVSGGQRVNFDLLTQNSQNAANKISFGRADIPEYAFEEAGLVLNFSADFLENWGNSVENARRFADMHSYKNGKKNRFIHISPHVSLTGAKSDRWIVINPGTEGLVALAIAAVIRNKNDSHKFLKNYLAAYSPEKVSEATGVPAKVMHELAADAIKHGPLLALGGGNVSATDQSVETLVAVNILNAVSGALDKTVRFYDQTAPESSTHQDLTKLVSDLQSGKIKLLIIDEANPVYALPPSMGFKKALKNAFVVSIASQQSETTNAANLVLPALTAYESWGDAFPRSGVSSIQQPVMAPVNNFDAKAREDILLTAAQNINKNAFPGNKSYLDYLQNNWKTIQRRIGDSGSFDSFWISVLENGGIFEPSRYKSVSLSRKVASVNVNDPGLASGEGLTLLPTTSLLLGDGSGANKPWLQEVPHPMSQIVWDSWVEINPETAQKLGINDRAIIEVTTPHGSVQATAYYHFGIHRNAIAIPMGQGHQNSGEVADGFGINVMELLSDKMDTAGNFALAGNRAELKLINEKSYTVNTDGNARQLGRDIAAATTVEELSKDDAHHGGHKRPVEFYPDRSETAGYYKPYRWGMTIDLDRCNGCSACVVACYSENNLPVVGKVRTGIGREMSWIRLERYIEGYDDDFETRFSPMLCQQCGNAGCETVCPVYATYHNPEGLNAMIYNRCVGTRYCSNNCAYKARRFNWFNYEFPSPLDQQLNTTITTREVGVMEKCTFCVQRIKTAKYDAQSLGRDLKDGEVITACQQTCPTKAITFGNLMDTESAVSKNALREDSDKRDRQYEVFAELNYKPAITYLKKVNTREVAGHESDSHGSHETEQTHG</sequence>
<evidence type="ECO:0000259" key="10">
    <source>
        <dbReference type="PROSITE" id="PS51379"/>
    </source>
</evidence>
<evidence type="ECO:0000256" key="5">
    <source>
        <dbReference type="ARBA" id="ARBA00022729"/>
    </source>
</evidence>
<dbReference type="SUPFAM" id="SSF50692">
    <property type="entry name" value="ADC-like"/>
    <property type="match status" value="1"/>
</dbReference>
<evidence type="ECO:0008006" key="13">
    <source>
        <dbReference type="Google" id="ProtNLM"/>
    </source>
</evidence>
<evidence type="ECO:0000256" key="8">
    <source>
        <dbReference type="ARBA" id="ARBA00023014"/>
    </source>
</evidence>
<evidence type="ECO:0000313" key="12">
    <source>
        <dbReference type="EMBL" id="SVA09296.1"/>
    </source>
</evidence>
<evidence type="ECO:0000256" key="6">
    <source>
        <dbReference type="ARBA" id="ARBA00023002"/>
    </source>
</evidence>
<feature type="domain" description="4Fe-4S ferredoxin-type" evidence="10">
    <location>
        <begin position="794"/>
        <end position="825"/>
    </location>
</feature>
<dbReference type="Gene3D" id="3.30.2070.10">
    <property type="entry name" value="Formate dehydrogenase/DMSO reductase"/>
    <property type="match status" value="1"/>
</dbReference>
<keyword evidence="8" id="KW-0411">Iron-sulfur</keyword>
<evidence type="ECO:0000256" key="2">
    <source>
        <dbReference type="ARBA" id="ARBA00022485"/>
    </source>
</evidence>
<dbReference type="Pfam" id="PF04879">
    <property type="entry name" value="Molybdop_Fe4S4"/>
    <property type="match status" value="1"/>
</dbReference>
<dbReference type="PANTHER" id="PTHR43742">
    <property type="entry name" value="TRIMETHYLAMINE-N-OXIDE REDUCTASE"/>
    <property type="match status" value="1"/>
</dbReference>
<gene>
    <name evidence="12" type="ORF">METZ01_LOCUS62150</name>
</gene>
<dbReference type="SUPFAM" id="SSF53706">
    <property type="entry name" value="Formate dehydrogenase/DMSO reductase, domains 1-3"/>
    <property type="match status" value="1"/>
</dbReference>
<dbReference type="InterPro" id="IPR009010">
    <property type="entry name" value="Asp_de-COase-like_dom_sf"/>
</dbReference>
<organism evidence="12">
    <name type="scientific">marine metagenome</name>
    <dbReference type="NCBI Taxonomy" id="408172"/>
    <lineage>
        <taxon>unclassified sequences</taxon>
        <taxon>metagenomes</taxon>
        <taxon>ecological metagenomes</taxon>
    </lineage>
</organism>
<keyword evidence="3" id="KW-0500">Molybdenum</keyword>
<dbReference type="Gene3D" id="3.40.228.10">
    <property type="entry name" value="Dimethylsulfoxide Reductase, domain 2"/>
    <property type="match status" value="1"/>
</dbReference>
<dbReference type="SMART" id="SM00926">
    <property type="entry name" value="Molybdop_Fe4S4"/>
    <property type="match status" value="1"/>
</dbReference>
<dbReference type="PANTHER" id="PTHR43742:SF9">
    <property type="entry name" value="TETRATHIONATE REDUCTASE SUBUNIT A"/>
    <property type="match status" value="1"/>
</dbReference>
<comment type="similarity">
    <text evidence="1">Belongs to the prokaryotic molybdopterin-containing oxidoreductase family.</text>
</comment>
<evidence type="ECO:0000256" key="3">
    <source>
        <dbReference type="ARBA" id="ARBA00022505"/>
    </source>
</evidence>
<dbReference type="InterPro" id="IPR006656">
    <property type="entry name" value="Mopterin_OxRdtase"/>
</dbReference>
<keyword evidence="6" id="KW-0560">Oxidoreductase</keyword>